<comment type="caution">
    <text evidence="3">The sequence shown here is derived from an EMBL/GenBank/DDBJ whole genome shotgun (WGS) entry which is preliminary data.</text>
</comment>
<dbReference type="PANTHER" id="PTHR35579:SF3">
    <property type="entry name" value="CRISPR SYSTEM CMS ENDORIBONUCLEASE CSM3"/>
    <property type="match status" value="1"/>
</dbReference>
<dbReference type="GO" id="GO:0051607">
    <property type="term" value="P:defense response to virus"/>
    <property type="evidence" value="ECO:0007669"/>
    <property type="project" value="UniProtKB-KW"/>
</dbReference>
<dbReference type="AlphaFoldDB" id="I7KX03"/>
<protein>
    <submittedName>
        <fullName evidence="3">DUF324 domain-containing protein</fullName>
    </submittedName>
</protein>
<organism evidence="3 4">
    <name type="scientific">Caloramator australicus RC3</name>
    <dbReference type="NCBI Taxonomy" id="857293"/>
    <lineage>
        <taxon>Bacteria</taxon>
        <taxon>Bacillati</taxon>
        <taxon>Bacillota</taxon>
        <taxon>Clostridia</taxon>
        <taxon>Eubacteriales</taxon>
        <taxon>Clostridiaceae</taxon>
        <taxon>Caloramator</taxon>
    </lineage>
</organism>
<dbReference type="CDD" id="cd09726">
    <property type="entry name" value="RAMP_I_III"/>
    <property type="match status" value="1"/>
</dbReference>
<feature type="domain" description="CRISPR type III-associated protein" evidence="2">
    <location>
        <begin position="10"/>
        <end position="168"/>
    </location>
</feature>
<dbReference type="Pfam" id="PF03787">
    <property type="entry name" value="RAMPs"/>
    <property type="match status" value="1"/>
</dbReference>
<dbReference type="eggNOG" id="COG1337">
    <property type="taxonomic scope" value="Bacteria"/>
</dbReference>
<keyword evidence="4" id="KW-1185">Reference proteome</keyword>
<dbReference type="EMBL" id="CAKP01000157">
    <property type="protein sequence ID" value="CCJ34781.1"/>
    <property type="molecule type" value="Genomic_DNA"/>
</dbReference>
<evidence type="ECO:0000313" key="3">
    <source>
        <dbReference type="EMBL" id="CCJ34781.1"/>
    </source>
</evidence>
<gene>
    <name evidence="3" type="ORF">CAAU_2698</name>
</gene>
<evidence type="ECO:0000313" key="4">
    <source>
        <dbReference type="Proteomes" id="UP000007652"/>
    </source>
</evidence>
<dbReference type="STRING" id="857293.CAAU_2698"/>
<sequence>MVKKVYEIVIEIKTPFIISSGNIEGEMIDKATVKMNNKPFIPGSTLKGKVRDNLLMILKSKLNEDKAEELVSRLFGSKGYCPSKIYFTDLLPEEEKGTNVRYGVAIDRFRKVSKDKALYSFETADIGIYKGKVEAYIDEEIDLEELIMAFKMIDFIGGSKSRGCGRCKVDIREVKA</sequence>
<evidence type="ECO:0000256" key="1">
    <source>
        <dbReference type="ARBA" id="ARBA00023118"/>
    </source>
</evidence>
<dbReference type="PANTHER" id="PTHR35579">
    <property type="entry name" value="CRISPR SYSTEM CMS ENDORIBONUCLEASE CSM3"/>
    <property type="match status" value="1"/>
</dbReference>
<name>I7KX03_9CLOT</name>
<accession>I7KX03</accession>
<dbReference type="InterPro" id="IPR005537">
    <property type="entry name" value="RAMP_III_fam"/>
</dbReference>
<evidence type="ECO:0000259" key="2">
    <source>
        <dbReference type="Pfam" id="PF03787"/>
    </source>
</evidence>
<dbReference type="Proteomes" id="UP000007652">
    <property type="component" value="Unassembled WGS sequence"/>
</dbReference>
<dbReference type="InterPro" id="IPR052216">
    <property type="entry name" value="CRISPR_Csm3_endoribonuclease"/>
</dbReference>
<keyword evidence="1" id="KW-0051">Antiviral defense</keyword>
<proteinExistence type="predicted"/>
<reference evidence="3 4" key="1">
    <citation type="journal article" date="2011" name="J. Bacteriol.">
        <title>Draft genome sequence of Caloramator australicus strain RC3T, a thermoanaerobe from the Great Artesian Basin of Australia.</title>
        <authorList>
            <person name="Ogg C.D."/>
            <person name="Patel B.K.C."/>
        </authorList>
    </citation>
    <scope>NUCLEOTIDE SEQUENCE [LARGE SCALE GENOMIC DNA]</scope>
    <source>
        <strain evidence="3 4">RC3</strain>
    </source>
</reference>
<dbReference type="RefSeq" id="WP_008910021.1">
    <property type="nucleotide sequence ID" value="NZ_CAKP01000157.1"/>
</dbReference>